<organism evidence="3 4">
    <name type="scientific">Lingula anatina</name>
    <name type="common">Brachiopod</name>
    <name type="synonym">Lingula unguis</name>
    <dbReference type="NCBI Taxonomy" id="7574"/>
    <lineage>
        <taxon>Eukaryota</taxon>
        <taxon>Metazoa</taxon>
        <taxon>Spiralia</taxon>
        <taxon>Lophotrochozoa</taxon>
        <taxon>Brachiopoda</taxon>
        <taxon>Linguliformea</taxon>
        <taxon>Lingulata</taxon>
        <taxon>Lingulida</taxon>
        <taxon>Linguloidea</taxon>
        <taxon>Lingulidae</taxon>
        <taxon>Lingula</taxon>
    </lineage>
</organism>
<keyword evidence="4" id="KW-0966">Cell projection</keyword>
<dbReference type="AlphaFoldDB" id="A0A2R2MS83"/>
<accession>A0A2R2MS83</accession>
<gene>
    <name evidence="4" type="primary">LOC106177570</name>
</gene>
<feature type="compositionally biased region" description="Basic and acidic residues" evidence="2">
    <location>
        <begin position="594"/>
        <end position="604"/>
    </location>
</feature>
<evidence type="ECO:0000256" key="2">
    <source>
        <dbReference type="SAM" id="MobiDB-lite"/>
    </source>
</evidence>
<protein>
    <submittedName>
        <fullName evidence="4">Cilia- and flagella-associated protein 99 isoform X3</fullName>
    </submittedName>
</protein>
<feature type="region of interest" description="Disordered" evidence="2">
    <location>
        <begin position="190"/>
        <end position="223"/>
    </location>
</feature>
<feature type="coiled-coil region" evidence="1">
    <location>
        <begin position="501"/>
        <end position="531"/>
    </location>
</feature>
<evidence type="ECO:0000256" key="1">
    <source>
        <dbReference type="SAM" id="Coils"/>
    </source>
</evidence>
<reference evidence="4" key="1">
    <citation type="submission" date="2025-08" db="UniProtKB">
        <authorList>
            <consortium name="RefSeq"/>
        </authorList>
    </citation>
    <scope>IDENTIFICATION</scope>
    <source>
        <tissue evidence="4">Gonads</tissue>
    </source>
</reference>
<dbReference type="PANTHER" id="PTHR34649:SF1">
    <property type="entry name" value="CILIA- AND FLAGELLA-ASSOCIATED PROTEIN 99"/>
    <property type="match status" value="1"/>
</dbReference>
<dbReference type="OrthoDB" id="10262255at2759"/>
<keyword evidence="4" id="KW-0282">Flagellum</keyword>
<evidence type="ECO:0000313" key="3">
    <source>
        <dbReference type="Proteomes" id="UP000085678"/>
    </source>
</evidence>
<keyword evidence="1" id="KW-0175">Coiled coil</keyword>
<dbReference type="InterPro" id="IPR039341">
    <property type="entry name" value="CFAP99"/>
</dbReference>
<evidence type="ECO:0000313" key="4">
    <source>
        <dbReference type="RefSeq" id="XP_023933114.1"/>
    </source>
</evidence>
<name>A0A2R2MS83_LINAN</name>
<keyword evidence="3" id="KW-1185">Reference proteome</keyword>
<keyword evidence="4" id="KW-0969">Cilium</keyword>
<dbReference type="PANTHER" id="PTHR34649">
    <property type="entry name" value="CILIA- AND FLAGELLA-ASSOCIATED PROTEIN 99"/>
    <property type="match status" value="1"/>
</dbReference>
<dbReference type="RefSeq" id="XP_023933114.1">
    <property type="nucleotide sequence ID" value="XM_024077346.1"/>
</dbReference>
<dbReference type="Proteomes" id="UP000085678">
    <property type="component" value="Unplaced"/>
</dbReference>
<sequence length="661" mass="77981">MSLAHKQLLEHCVEVLDTFQPELRSVEQHVNNYMAKLKNIEDSDQTFITEVFSGCVRYDSVLNVVLDGFYIRSGKSSLRSESNLYKVLTYLALFRLDELEVAHYRKFVKSQDVNKMYKFLNFFMDDKNLRTWIKDEWNKLYERPFVQMTLLSPLLRWLPELQEMIQQLADKIANKVKPKKQIIPTTEPKAFNLTQPRPRSVPMPEPIPKLEKHKPVPKTTYQDPKQKRIIEENKVMNRRKAEERLMESSRYQFACANPEKSDKTRHRLQSILAEQESKLEFDKHKANPLPNFVSENIPIKLNAASILREGKLFQKREEEELRKLERLEAGAKDASDFLRWQQEMRKQDMDRQLAEIEQRRLEGKLSHEDAILARQNLIKDNKQKVTEMKEEAKAIMQEYLEKKFKEEQEMRVLVEQTMEGHQNTKEAKKKLKDYKRKIVQDVNEESKELMRQALEEAEAEMRRKMEIIQQIRAMEAVPAIRVKFVDFTKTAGYGLLSEFSLAELKERLALMKMAEREAEEEKRDEILASKEAKDQLLMNTLETISKHRSEMTKAAANRLEIKKKTRQTKPEVRDDKVLELEKKLAERKAARLEEQGKERLDSRKQTQRARSFINAKRASEEKRWEELEKTKERTAKLTSQGMYNSKGANKLMASNRISVVT</sequence>
<proteinExistence type="predicted"/>
<dbReference type="GeneID" id="106177570"/>
<feature type="region of interest" description="Disordered" evidence="2">
    <location>
        <begin position="594"/>
        <end position="628"/>
    </location>
</feature>
<feature type="compositionally biased region" description="Basic and acidic residues" evidence="2">
    <location>
        <begin position="617"/>
        <end position="628"/>
    </location>
</feature>
<feature type="coiled-coil region" evidence="1">
    <location>
        <begin position="378"/>
        <end position="474"/>
    </location>
</feature>